<dbReference type="EMBL" id="KB742580">
    <property type="protein sequence ID" value="EOB06815.1"/>
    <property type="molecule type" value="Genomic_DNA"/>
</dbReference>
<reference evidence="2" key="1">
    <citation type="journal article" date="2013" name="Nat. Genet.">
        <title>The duck genome and transcriptome provide insight into an avian influenza virus reservoir species.</title>
        <authorList>
            <person name="Huang Y."/>
            <person name="Li Y."/>
            <person name="Burt D.W."/>
            <person name="Chen H."/>
            <person name="Zhang Y."/>
            <person name="Qian W."/>
            <person name="Kim H."/>
            <person name="Gan S."/>
            <person name="Zhao Y."/>
            <person name="Li J."/>
            <person name="Yi K."/>
            <person name="Feng H."/>
            <person name="Zhu P."/>
            <person name="Li B."/>
            <person name="Liu Q."/>
            <person name="Fairley S."/>
            <person name="Magor K.E."/>
            <person name="Du Z."/>
            <person name="Hu X."/>
            <person name="Goodman L."/>
            <person name="Tafer H."/>
            <person name="Vignal A."/>
            <person name="Lee T."/>
            <person name="Kim K.W."/>
            <person name="Sheng Z."/>
            <person name="An Y."/>
            <person name="Searle S."/>
            <person name="Herrero J."/>
            <person name="Groenen M.A."/>
            <person name="Crooijmans R.P."/>
            <person name="Faraut T."/>
            <person name="Cai Q."/>
            <person name="Webster R.G."/>
            <person name="Aldridge J.R."/>
            <person name="Warren W.C."/>
            <person name="Bartschat S."/>
            <person name="Kehr S."/>
            <person name="Marz M."/>
            <person name="Stadler P.F."/>
            <person name="Smith J."/>
            <person name="Kraus R.H."/>
            <person name="Zhao Y."/>
            <person name="Ren L."/>
            <person name="Fei J."/>
            <person name="Morisson M."/>
            <person name="Kaiser P."/>
            <person name="Griffin D.K."/>
            <person name="Rao M."/>
            <person name="Pitel F."/>
            <person name="Wang J."/>
            <person name="Li N."/>
        </authorList>
    </citation>
    <scope>NUCLEOTIDE SEQUENCE [LARGE SCALE GENOMIC DNA]</scope>
</reference>
<proteinExistence type="predicted"/>
<accession>R0LYA9</accession>
<evidence type="ECO:0000313" key="1">
    <source>
        <dbReference type="EMBL" id="EOB06815.1"/>
    </source>
</evidence>
<organism evidence="1 2">
    <name type="scientific">Anas platyrhynchos</name>
    <name type="common">Mallard</name>
    <name type="synonym">Anas boschas</name>
    <dbReference type="NCBI Taxonomy" id="8839"/>
    <lineage>
        <taxon>Eukaryota</taxon>
        <taxon>Metazoa</taxon>
        <taxon>Chordata</taxon>
        <taxon>Craniata</taxon>
        <taxon>Vertebrata</taxon>
        <taxon>Euteleostomi</taxon>
        <taxon>Archelosauria</taxon>
        <taxon>Archosauria</taxon>
        <taxon>Dinosauria</taxon>
        <taxon>Saurischia</taxon>
        <taxon>Theropoda</taxon>
        <taxon>Coelurosauria</taxon>
        <taxon>Aves</taxon>
        <taxon>Neognathae</taxon>
        <taxon>Galloanserae</taxon>
        <taxon>Anseriformes</taxon>
        <taxon>Anatidae</taxon>
        <taxon>Anatinae</taxon>
        <taxon>Anas</taxon>
    </lineage>
</organism>
<name>R0LYA9_ANAPL</name>
<dbReference type="AlphaFoldDB" id="R0LYA9"/>
<gene>
    <name evidence="1" type="ORF">Anapl_04869</name>
</gene>
<dbReference type="Proteomes" id="UP000296049">
    <property type="component" value="Unassembled WGS sequence"/>
</dbReference>
<protein>
    <submittedName>
        <fullName evidence="1">Uncharacterized protein</fullName>
    </submittedName>
</protein>
<sequence length="116" mass="12973">MSDFDGQVANYGKVHTGNTLNQGKEPGTYFWALPEEVLVQCWEIGYGQEGRIHLKMHCGSVNVYVCLHIEVQNLENLFLPHTLGENDLGIPLPTCTLRSEYEQFFGCSTGSYSEGI</sequence>
<keyword evidence="2" id="KW-1185">Reference proteome</keyword>
<evidence type="ECO:0000313" key="2">
    <source>
        <dbReference type="Proteomes" id="UP000296049"/>
    </source>
</evidence>